<feature type="transmembrane region" description="Helical" evidence="1">
    <location>
        <begin position="7"/>
        <end position="27"/>
    </location>
</feature>
<organism evidence="2 3">
    <name type="scientific">Pseudescherichia vulneris NBRC 102420</name>
    <dbReference type="NCBI Taxonomy" id="1115515"/>
    <lineage>
        <taxon>Bacteria</taxon>
        <taxon>Pseudomonadati</taxon>
        <taxon>Pseudomonadota</taxon>
        <taxon>Gammaproteobacteria</taxon>
        <taxon>Enterobacterales</taxon>
        <taxon>Enterobacteriaceae</taxon>
        <taxon>Pseudescherichia</taxon>
    </lineage>
</organism>
<dbReference type="EMBL" id="BBMZ01000007">
    <property type="protein sequence ID" value="GAL57506.1"/>
    <property type="molecule type" value="Genomic_DNA"/>
</dbReference>
<gene>
    <name evidence="2" type="ORF">EV102420_07_03275</name>
</gene>
<dbReference type="STRING" id="1115515.EV102420_07_03275"/>
<evidence type="ECO:0000256" key="1">
    <source>
        <dbReference type="SAM" id="Phobius"/>
    </source>
</evidence>
<sequence>MFSYLYCIDFLHLTTLFLSIFLLHAFVPLDGVYFSYNPVSWSLSCELFFYCCFVFLIVLRTRALLYLLPVIISLQFYFIFYPQDYMPSHWLFYINPFF</sequence>
<feature type="transmembrane region" description="Helical" evidence="1">
    <location>
        <begin position="39"/>
        <end position="59"/>
    </location>
</feature>
<evidence type="ECO:0000313" key="3">
    <source>
        <dbReference type="Proteomes" id="UP000029462"/>
    </source>
</evidence>
<keyword evidence="3" id="KW-1185">Reference proteome</keyword>
<evidence type="ECO:0008006" key="4">
    <source>
        <dbReference type="Google" id="ProtNLM"/>
    </source>
</evidence>
<proteinExistence type="predicted"/>
<accession>A0A090UYA5</accession>
<dbReference type="Proteomes" id="UP000029462">
    <property type="component" value="Unassembled WGS sequence"/>
</dbReference>
<protein>
    <recommendedName>
        <fullName evidence="4">Acyltransferase 3 domain-containing protein</fullName>
    </recommendedName>
</protein>
<feature type="transmembrane region" description="Helical" evidence="1">
    <location>
        <begin position="64"/>
        <end position="81"/>
    </location>
</feature>
<keyword evidence="1" id="KW-0472">Membrane</keyword>
<reference evidence="2 3" key="1">
    <citation type="submission" date="2014-09" db="EMBL/GenBank/DDBJ databases">
        <title>Whole genome shotgun sequence of Escherichia vulneris NBRC 102420.</title>
        <authorList>
            <person name="Yoshida Y."/>
            <person name="Hosoyama A."/>
            <person name="Tsuchikane K."/>
            <person name="Ohji S."/>
            <person name="Ichikawa N."/>
            <person name="Kimura A."/>
            <person name="Yamazoe A."/>
            <person name="Ezaki T."/>
            <person name="Fujita N."/>
        </authorList>
    </citation>
    <scope>NUCLEOTIDE SEQUENCE [LARGE SCALE GENOMIC DNA]</scope>
    <source>
        <strain evidence="2 3">NBRC 102420</strain>
    </source>
</reference>
<dbReference type="AlphaFoldDB" id="A0A090UYA5"/>
<name>A0A090UYA5_PSEVU</name>
<comment type="caution">
    <text evidence="2">The sequence shown here is derived from an EMBL/GenBank/DDBJ whole genome shotgun (WGS) entry which is preliminary data.</text>
</comment>
<evidence type="ECO:0000313" key="2">
    <source>
        <dbReference type="EMBL" id="GAL57506.1"/>
    </source>
</evidence>
<keyword evidence="1" id="KW-0812">Transmembrane</keyword>
<keyword evidence="1" id="KW-1133">Transmembrane helix</keyword>